<comment type="similarity">
    <text evidence="2">Belongs to the IPP isomerase type 1 family.</text>
</comment>
<name>A0ABD3R328_9STRA</name>
<keyword evidence="5" id="KW-0413">Isomerase</keyword>
<evidence type="ECO:0000256" key="2">
    <source>
        <dbReference type="ARBA" id="ARBA00007579"/>
    </source>
</evidence>
<dbReference type="InterPro" id="IPR000086">
    <property type="entry name" value="NUDIX_hydrolase_dom"/>
</dbReference>
<comment type="pathway">
    <text evidence="1">Isoprenoid biosynthesis; dimethylallyl diphosphate biosynthesis; dimethylallyl diphosphate from isopentenyl diphosphate: step 1/1.</text>
</comment>
<feature type="region of interest" description="Disordered" evidence="6">
    <location>
        <begin position="51"/>
        <end position="70"/>
    </location>
</feature>
<dbReference type="PANTHER" id="PTHR10885:SF0">
    <property type="entry name" value="ISOPENTENYL-DIPHOSPHATE DELTA-ISOMERASE"/>
    <property type="match status" value="1"/>
</dbReference>
<dbReference type="PROSITE" id="PS51462">
    <property type="entry name" value="NUDIX"/>
    <property type="match status" value="1"/>
</dbReference>
<comment type="caution">
    <text evidence="8">The sequence shown here is derived from an EMBL/GenBank/DDBJ whole genome shotgun (WGS) entry which is preliminary data.</text>
</comment>
<dbReference type="EC" id="5.3.3.2" evidence="3"/>
<dbReference type="InterPro" id="IPR015797">
    <property type="entry name" value="NUDIX_hydrolase-like_dom_sf"/>
</dbReference>
<dbReference type="GO" id="GO:0008299">
    <property type="term" value="P:isoprenoid biosynthetic process"/>
    <property type="evidence" value="ECO:0007669"/>
    <property type="project" value="UniProtKB-KW"/>
</dbReference>
<organism evidence="8 9">
    <name type="scientific">Cyclostephanos tholiformis</name>
    <dbReference type="NCBI Taxonomy" id="382380"/>
    <lineage>
        <taxon>Eukaryota</taxon>
        <taxon>Sar</taxon>
        <taxon>Stramenopiles</taxon>
        <taxon>Ochrophyta</taxon>
        <taxon>Bacillariophyta</taxon>
        <taxon>Coscinodiscophyceae</taxon>
        <taxon>Thalassiosirophycidae</taxon>
        <taxon>Stephanodiscales</taxon>
        <taxon>Stephanodiscaceae</taxon>
        <taxon>Cyclostephanos</taxon>
    </lineage>
</organism>
<dbReference type="PANTHER" id="PTHR10885">
    <property type="entry name" value="ISOPENTENYL-DIPHOSPHATE DELTA-ISOMERASE"/>
    <property type="match status" value="1"/>
</dbReference>
<evidence type="ECO:0000256" key="5">
    <source>
        <dbReference type="ARBA" id="ARBA00023235"/>
    </source>
</evidence>
<accession>A0ABD3R328</accession>
<evidence type="ECO:0000256" key="3">
    <source>
        <dbReference type="ARBA" id="ARBA00012057"/>
    </source>
</evidence>
<evidence type="ECO:0000259" key="7">
    <source>
        <dbReference type="PROSITE" id="PS51462"/>
    </source>
</evidence>
<feature type="domain" description="Nudix hydrolase" evidence="7">
    <location>
        <begin position="164"/>
        <end position="352"/>
    </location>
</feature>
<dbReference type="EMBL" id="JALLPB020000665">
    <property type="protein sequence ID" value="KAL3807185.1"/>
    <property type="molecule type" value="Genomic_DNA"/>
</dbReference>
<keyword evidence="4" id="KW-0414">Isoprene biosynthesis</keyword>
<dbReference type="Proteomes" id="UP001530377">
    <property type="component" value="Unassembled WGS sequence"/>
</dbReference>
<sequence>MSMTMGCYCCCLGIGLSSRVAVRAMMTSGLPPPSSYRRPPTPRRVHCAAFAASTSTSTRPRASSSLTTVTTMTRYSSSSSSSSRCHASPSACGEHSPPSSTQTSSSQSSRSLPRQQQQQQQLHFMESDTVLVTDIYDNVLRDVDVSSSSKMITHRFTSANPRGILHRAFSVFLFDVSTSRLLLQKRAGTKITFPNVWTNTCCSHPLLGMDPPESEIEFEGRGVEVNNDEGGGGNNNDNKVRGAINAAIRKLRHELGIPSDELARENGARFKYLTRVHYWAADTVTHGPDSPWGEHEIDYILFVTIPNVACLTLDNLNDDEVDEGMFDDETLLFSPWFRIIANKWLMGGGGDGGNDGWWDNLDRTMNTNDLCDHDTIHRFDPPPEHMGGAGNAGPLFLN</sequence>
<reference evidence="8 9" key="1">
    <citation type="submission" date="2024-10" db="EMBL/GenBank/DDBJ databases">
        <title>Updated reference genomes for cyclostephanoid diatoms.</title>
        <authorList>
            <person name="Roberts W.R."/>
            <person name="Alverson A.J."/>
        </authorList>
    </citation>
    <scope>NUCLEOTIDE SEQUENCE [LARGE SCALE GENOMIC DNA]</scope>
    <source>
        <strain evidence="8 9">AJA228-03</strain>
    </source>
</reference>
<evidence type="ECO:0000313" key="9">
    <source>
        <dbReference type="Proteomes" id="UP001530377"/>
    </source>
</evidence>
<gene>
    <name evidence="8" type="ORF">ACHAXA_006678</name>
</gene>
<dbReference type="CDD" id="cd02885">
    <property type="entry name" value="NUDIX_IPP_Isomerase"/>
    <property type="match status" value="1"/>
</dbReference>
<evidence type="ECO:0000256" key="1">
    <source>
        <dbReference type="ARBA" id="ARBA00004826"/>
    </source>
</evidence>
<evidence type="ECO:0000256" key="4">
    <source>
        <dbReference type="ARBA" id="ARBA00023229"/>
    </source>
</evidence>
<protein>
    <recommendedName>
        <fullName evidence="3">isopentenyl-diphosphate Delta-isomerase</fullName>
        <ecNumber evidence="3">5.3.3.2</ecNumber>
    </recommendedName>
</protein>
<keyword evidence="9" id="KW-1185">Reference proteome</keyword>
<dbReference type="AlphaFoldDB" id="A0ABD3R328"/>
<dbReference type="GO" id="GO:0004452">
    <property type="term" value="F:isopentenyl-diphosphate delta-isomerase activity"/>
    <property type="evidence" value="ECO:0007669"/>
    <property type="project" value="UniProtKB-EC"/>
</dbReference>
<evidence type="ECO:0000313" key="8">
    <source>
        <dbReference type="EMBL" id="KAL3807185.1"/>
    </source>
</evidence>
<proteinExistence type="inferred from homology"/>
<dbReference type="NCBIfam" id="TIGR02150">
    <property type="entry name" value="IPP_isom_1"/>
    <property type="match status" value="1"/>
</dbReference>
<evidence type="ECO:0000256" key="6">
    <source>
        <dbReference type="SAM" id="MobiDB-lite"/>
    </source>
</evidence>
<dbReference type="InterPro" id="IPR011876">
    <property type="entry name" value="IsopentenylPP_isomerase_typ1"/>
</dbReference>
<dbReference type="Gene3D" id="3.90.79.10">
    <property type="entry name" value="Nucleoside Triphosphate Pyrophosphohydrolase"/>
    <property type="match status" value="1"/>
</dbReference>
<dbReference type="SUPFAM" id="SSF55811">
    <property type="entry name" value="Nudix"/>
    <property type="match status" value="1"/>
</dbReference>
<feature type="region of interest" description="Disordered" evidence="6">
    <location>
        <begin position="75"/>
        <end position="122"/>
    </location>
</feature>